<protein>
    <recommendedName>
        <fullName evidence="1">DUF4143 domain-containing protein</fullName>
    </recommendedName>
</protein>
<dbReference type="STRING" id="1120964.GCA_001313265_02677"/>
<proteinExistence type="predicted"/>
<name>A0A1H5VYF1_9BACT</name>
<organism evidence="2 3">
    <name type="scientific">Algoriphagus boritolerans DSM 17298 = JCM 18970</name>
    <dbReference type="NCBI Taxonomy" id="1120964"/>
    <lineage>
        <taxon>Bacteria</taxon>
        <taxon>Pseudomonadati</taxon>
        <taxon>Bacteroidota</taxon>
        <taxon>Cytophagia</taxon>
        <taxon>Cytophagales</taxon>
        <taxon>Cyclobacteriaceae</taxon>
        <taxon>Algoriphagus</taxon>
    </lineage>
</organism>
<reference evidence="3" key="1">
    <citation type="submission" date="2016-10" db="EMBL/GenBank/DDBJ databases">
        <authorList>
            <person name="Varghese N."/>
            <person name="Submissions S."/>
        </authorList>
    </citation>
    <scope>NUCLEOTIDE SEQUENCE [LARGE SCALE GENOMIC DNA]</scope>
    <source>
        <strain evidence="3">DSM 17298</strain>
    </source>
</reference>
<gene>
    <name evidence="2" type="ORF">SAMN03080598_01872</name>
</gene>
<dbReference type="Pfam" id="PF13635">
    <property type="entry name" value="DUF4143"/>
    <property type="match status" value="1"/>
</dbReference>
<dbReference type="OrthoDB" id="9801840at2"/>
<accession>A0A1H5VYF1</accession>
<evidence type="ECO:0000313" key="3">
    <source>
        <dbReference type="Proteomes" id="UP000236736"/>
    </source>
</evidence>
<dbReference type="RefSeq" id="WP_103924542.1">
    <property type="nucleotide sequence ID" value="NZ_FNVR01000008.1"/>
</dbReference>
<dbReference type="AlphaFoldDB" id="A0A1H5VYF1"/>
<dbReference type="EMBL" id="FNVR01000008">
    <property type="protein sequence ID" value="SEF92058.1"/>
    <property type="molecule type" value="Genomic_DNA"/>
</dbReference>
<dbReference type="PANTHER" id="PTHR33295:SF8">
    <property type="entry name" value="AAA+ ATPASE DOMAIN-CONTAINING PROTEIN"/>
    <property type="match status" value="1"/>
</dbReference>
<keyword evidence="3" id="KW-1185">Reference proteome</keyword>
<sequence length="278" mass="32527">MLPLSFREFCRFQGHQPILYGPEKSVTEAFFQKFLNQGGYPELIGLEDQALHVAYLQEYYNTMLLRDILEYHQLSNFQYLRALFRLAASSIAQPISVRRFFNQLKSMGYAVGLNTLYEVMNHAEDAFLFKRIRRFDNSSSKSEKSDKKIYWLDNGLLRALIGSTEAKGTLLENTFFLHLYRLYGSMYQQHIFYYSDQSHECDFVVIREGENPLPIQVTWSMEQLQTKDREIKGLLKTCAYTGAKRGLILTLDESATWEAQGILIEMIPVWKWMLETND</sequence>
<evidence type="ECO:0000259" key="1">
    <source>
        <dbReference type="Pfam" id="PF13635"/>
    </source>
</evidence>
<evidence type="ECO:0000313" key="2">
    <source>
        <dbReference type="EMBL" id="SEF92058.1"/>
    </source>
</evidence>
<dbReference type="Proteomes" id="UP000236736">
    <property type="component" value="Unassembled WGS sequence"/>
</dbReference>
<feature type="domain" description="DUF4143" evidence="1">
    <location>
        <begin position="66"/>
        <end position="219"/>
    </location>
</feature>
<dbReference type="PANTHER" id="PTHR33295">
    <property type="entry name" value="ATPASE"/>
    <property type="match status" value="1"/>
</dbReference>
<dbReference type="InterPro" id="IPR025420">
    <property type="entry name" value="DUF4143"/>
</dbReference>